<comment type="caution">
    <text evidence="1">The sequence shown here is derived from an EMBL/GenBank/DDBJ whole genome shotgun (WGS) entry which is preliminary data.</text>
</comment>
<name>A0AAE0VUT7_9BIVA</name>
<reference evidence="1" key="3">
    <citation type="submission" date="2023-05" db="EMBL/GenBank/DDBJ databases">
        <authorList>
            <person name="Smith C.H."/>
        </authorList>
    </citation>
    <scope>NUCLEOTIDE SEQUENCE</scope>
    <source>
        <strain evidence="1">CHS0354</strain>
        <tissue evidence="1">Mantle</tissue>
    </source>
</reference>
<protein>
    <submittedName>
        <fullName evidence="1">Uncharacterized protein</fullName>
    </submittedName>
</protein>
<reference evidence="1" key="2">
    <citation type="journal article" date="2021" name="Genome Biol. Evol.">
        <title>Developing a high-quality reference genome for a parasitic bivalve with doubly uniparental inheritance (Bivalvia: Unionida).</title>
        <authorList>
            <person name="Smith C.H."/>
        </authorList>
    </citation>
    <scope>NUCLEOTIDE SEQUENCE</scope>
    <source>
        <strain evidence="1">CHS0354</strain>
        <tissue evidence="1">Mantle</tissue>
    </source>
</reference>
<dbReference type="AlphaFoldDB" id="A0AAE0VUT7"/>
<dbReference type="Proteomes" id="UP001195483">
    <property type="component" value="Unassembled WGS sequence"/>
</dbReference>
<sequence length="52" mass="6045">TILMIVRPFMSSPGTSRHFRIIDYTGMFFICLQQLNGAPSPNKVCHFLFQPW</sequence>
<proteinExistence type="predicted"/>
<keyword evidence="2" id="KW-1185">Reference proteome</keyword>
<evidence type="ECO:0000313" key="1">
    <source>
        <dbReference type="EMBL" id="KAK3590819.1"/>
    </source>
</evidence>
<organism evidence="1 2">
    <name type="scientific">Potamilus streckersoni</name>
    <dbReference type="NCBI Taxonomy" id="2493646"/>
    <lineage>
        <taxon>Eukaryota</taxon>
        <taxon>Metazoa</taxon>
        <taxon>Spiralia</taxon>
        <taxon>Lophotrochozoa</taxon>
        <taxon>Mollusca</taxon>
        <taxon>Bivalvia</taxon>
        <taxon>Autobranchia</taxon>
        <taxon>Heteroconchia</taxon>
        <taxon>Palaeoheterodonta</taxon>
        <taxon>Unionida</taxon>
        <taxon>Unionoidea</taxon>
        <taxon>Unionidae</taxon>
        <taxon>Ambleminae</taxon>
        <taxon>Lampsilini</taxon>
        <taxon>Potamilus</taxon>
    </lineage>
</organism>
<dbReference type="EMBL" id="JAEAOA010002248">
    <property type="protein sequence ID" value="KAK3590819.1"/>
    <property type="molecule type" value="Genomic_DNA"/>
</dbReference>
<reference evidence="1" key="1">
    <citation type="journal article" date="2021" name="Genome Biol. Evol.">
        <title>A High-Quality Reference Genome for a Parasitic Bivalve with Doubly Uniparental Inheritance (Bivalvia: Unionida).</title>
        <authorList>
            <person name="Smith C.H."/>
        </authorList>
    </citation>
    <scope>NUCLEOTIDE SEQUENCE</scope>
    <source>
        <strain evidence="1">CHS0354</strain>
    </source>
</reference>
<evidence type="ECO:0000313" key="2">
    <source>
        <dbReference type="Proteomes" id="UP001195483"/>
    </source>
</evidence>
<gene>
    <name evidence="1" type="ORF">CHS0354_038706</name>
</gene>
<feature type="non-terminal residue" evidence="1">
    <location>
        <position position="1"/>
    </location>
</feature>
<accession>A0AAE0VUT7</accession>